<dbReference type="EMBL" id="JAQNDL010000001">
    <property type="protein sequence ID" value="MDC0715250.1"/>
    <property type="molecule type" value="Genomic_DNA"/>
</dbReference>
<gene>
    <name evidence="1" type="ORF">POL25_00005</name>
</gene>
<dbReference type="Proteomes" id="UP001221686">
    <property type="component" value="Unassembled WGS sequence"/>
</dbReference>
<comment type="caution">
    <text evidence="1">The sequence shown here is derived from an EMBL/GenBank/DDBJ whole genome shotgun (WGS) entry which is preliminary data.</text>
</comment>
<name>A0ABT5DQ29_9BACT</name>
<protein>
    <recommendedName>
        <fullName evidence="3">Lipoprotein</fullName>
    </recommendedName>
</protein>
<organism evidence="1 2">
    <name type="scientific">Nannocystis bainbridge</name>
    <dbReference type="NCBI Taxonomy" id="2995303"/>
    <lineage>
        <taxon>Bacteria</taxon>
        <taxon>Pseudomonadati</taxon>
        <taxon>Myxococcota</taxon>
        <taxon>Polyangia</taxon>
        <taxon>Nannocystales</taxon>
        <taxon>Nannocystaceae</taxon>
        <taxon>Nannocystis</taxon>
    </lineage>
</organism>
<dbReference type="RefSeq" id="WP_272083491.1">
    <property type="nucleotide sequence ID" value="NZ_JAQNDL010000001.1"/>
</dbReference>
<accession>A0ABT5DQ29</accession>
<reference evidence="1 2" key="1">
    <citation type="submission" date="2022-11" db="EMBL/GenBank/DDBJ databases">
        <title>Minimal conservation of predation-associated metabolite biosynthetic gene clusters underscores biosynthetic potential of Myxococcota including descriptions for ten novel species: Archangium lansinium sp. nov., Myxococcus landrumus sp. nov., Nannocystis bai.</title>
        <authorList>
            <person name="Ahearne A."/>
            <person name="Stevens C."/>
            <person name="Dowd S."/>
        </authorList>
    </citation>
    <scope>NUCLEOTIDE SEQUENCE [LARGE SCALE GENOMIC DNA]</scope>
    <source>
        <strain evidence="1 2">BB15-2</strain>
    </source>
</reference>
<dbReference type="PROSITE" id="PS51257">
    <property type="entry name" value="PROKAR_LIPOPROTEIN"/>
    <property type="match status" value="1"/>
</dbReference>
<keyword evidence="2" id="KW-1185">Reference proteome</keyword>
<proteinExistence type="predicted"/>
<evidence type="ECO:0000313" key="2">
    <source>
        <dbReference type="Proteomes" id="UP001221686"/>
    </source>
</evidence>
<evidence type="ECO:0008006" key="3">
    <source>
        <dbReference type="Google" id="ProtNLM"/>
    </source>
</evidence>
<evidence type="ECO:0000313" key="1">
    <source>
        <dbReference type="EMBL" id="MDC0715250.1"/>
    </source>
</evidence>
<sequence>MARRERRLALTLLGALVGCTPRAPTTTAVRAPQDMSVRTSGAAAVAACDERASAVQDGLVRLADRYLWEEIEKLVQAHAATRGRPDGERCAEATREALATVTLRWAEQGAESGGSQSHTLARQAYAALRRHFPAAAEAPLLHHAMGKLEWARAERLTLEIGERTLTDDALREAHAHHRAALAGGLPAEQA</sequence>
<feature type="non-terminal residue" evidence="1">
    <location>
        <position position="190"/>
    </location>
</feature>